<dbReference type="GO" id="GO:0071555">
    <property type="term" value="P:cell wall organization"/>
    <property type="evidence" value="ECO:0007669"/>
    <property type="project" value="UniProtKB-KW"/>
</dbReference>
<dbReference type="GO" id="GO:0140282">
    <property type="term" value="F:carbon-nitrogen ligase activity on lipid II"/>
    <property type="evidence" value="ECO:0007669"/>
    <property type="project" value="UniProtKB-UniRule"/>
</dbReference>
<evidence type="ECO:0000259" key="3">
    <source>
        <dbReference type="Pfam" id="PF07685"/>
    </source>
</evidence>
<feature type="binding site" evidence="2">
    <location>
        <position position="126"/>
    </location>
    <ligand>
        <name>substrate</name>
    </ligand>
</feature>
<dbReference type="SUPFAM" id="SSF52317">
    <property type="entry name" value="Class I glutamine amidotransferase-like"/>
    <property type="match status" value="1"/>
</dbReference>
<comment type="function">
    <text evidence="2">The lipid II isoglutaminyl synthase complex catalyzes the formation of alpha-D-isoglutamine in the cell wall lipid II stem peptide. The GatD subunit catalyzes the hydrolysis of glutamine to glutamate and ammonia. The resulting ammonia molecule is channeled to the active site of MurT.</text>
</comment>
<comment type="catalytic activity">
    <reaction evidence="2">
        <text>beta-D-GlcNAc-(1-&gt;4)-Mur2Ac(oyl-L-Ala-gamma-D-Glu-L-Lys-D-Ala-D-Ala)-di-trans,octa-cis-undecaprenyl diphosphate + L-glutamine + ATP + H2O = beta-D-GlcNAc-(1-&gt;4)-Mur2Ac(oyl-L-Ala-D-isoglutaminyl-L-Lys-D-Ala-D-Ala)-di-trans,octa-cis-undecaprenyl diphosphate + L-glutamate + ADP + phosphate + H(+)</text>
        <dbReference type="Rhea" id="RHEA:57928"/>
        <dbReference type="ChEBI" id="CHEBI:15377"/>
        <dbReference type="ChEBI" id="CHEBI:15378"/>
        <dbReference type="ChEBI" id="CHEBI:29985"/>
        <dbReference type="ChEBI" id="CHEBI:30616"/>
        <dbReference type="ChEBI" id="CHEBI:43474"/>
        <dbReference type="ChEBI" id="CHEBI:58359"/>
        <dbReference type="ChEBI" id="CHEBI:60033"/>
        <dbReference type="ChEBI" id="CHEBI:62233"/>
        <dbReference type="ChEBI" id="CHEBI:456216"/>
        <dbReference type="EC" id="6.3.5.13"/>
    </reaction>
</comment>
<name>A0A2T4UWF0_9MICO</name>
<keyword evidence="1 2" id="KW-0315">Glutamine amidotransferase</keyword>
<dbReference type="Proteomes" id="UP000241085">
    <property type="component" value="Unassembled WGS sequence"/>
</dbReference>
<comment type="caution">
    <text evidence="2">Lacks conserved residue(s) required for the propagation of feature annotation.</text>
</comment>
<feature type="domain" description="CobB/CobQ-like glutamine amidotransferase" evidence="3">
    <location>
        <begin position="46"/>
        <end position="193"/>
    </location>
</feature>
<protein>
    <recommendedName>
        <fullName evidence="2">Lipid II isoglutaminyl synthase (glutamine-hydrolyzing) subunit GatD</fullName>
        <ecNumber evidence="2">6.3.5.13</ecNumber>
    </recommendedName>
    <alternativeName>
        <fullName evidence="2">Lipid II isoglutaminyl synthase glutaminase subunit</fullName>
        <ecNumber evidence="2">3.5.1.2</ecNumber>
    </alternativeName>
</protein>
<comment type="subunit">
    <text evidence="2">Forms a heterodimer with MurT.</text>
</comment>
<dbReference type="GO" id="GO:0004359">
    <property type="term" value="F:glutaminase activity"/>
    <property type="evidence" value="ECO:0007669"/>
    <property type="project" value="UniProtKB-UniRule"/>
</dbReference>
<reference evidence="4 5" key="1">
    <citation type="submission" date="2018-03" db="EMBL/GenBank/DDBJ databases">
        <title>Bacteriophage NCPPB3778 and a type I-E CRISPR drive the evolution of the US Biological Select Agent, Rathayibacter toxicus.</title>
        <authorList>
            <person name="Davis E.W.II."/>
            <person name="Tabima J.F."/>
            <person name="Weisberg A.J."/>
            <person name="Dantas Lopes L."/>
            <person name="Wiseman M.S."/>
            <person name="Wiseman M.S."/>
            <person name="Pupko T."/>
            <person name="Belcher M.S."/>
            <person name="Sechler A.J."/>
            <person name="Tancos M.A."/>
            <person name="Schroeder B.K."/>
            <person name="Murray T.D."/>
            <person name="Luster D.G."/>
            <person name="Schneider W.L."/>
            <person name="Rogers E."/>
            <person name="Andreote F.D."/>
            <person name="Grunwald N.J."/>
            <person name="Putnam M.L."/>
            <person name="Chang J.H."/>
        </authorList>
    </citation>
    <scope>NUCLEOTIDE SEQUENCE [LARGE SCALE GENOMIC DNA]</scope>
    <source>
        <strain evidence="4 5">DSM 15933</strain>
    </source>
</reference>
<organism evidence="4 5">
    <name type="scientific">Rathayibacter caricis DSM 15933</name>
    <dbReference type="NCBI Taxonomy" id="1328867"/>
    <lineage>
        <taxon>Bacteria</taxon>
        <taxon>Bacillati</taxon>
        <taxon>Actinomycetota</taxon>
        <taxon>Actinomycetes</taxon>
        <taxon>Micrococcales</taxon>
        <taxon>Microbacteriaceae</taxon>
        <taxon>Rathayibacter</taxon>
    </lineage>
</organism>
<evidence type="ECO:0000256" key="1">
    <source>
        <dbReference type="ARBA" id="ARBA00022962"/>
    </source>
</evidence>
<comment type="catalytic activity">
    <reaction evidence="2">
        <text>L-glutamine + H2O = L-glutamate + NH4(+)</text>
        <dbReference type="Rhea" id="RHEA:15889"/>
        <dbReference type="ChEBI" id="CHEBI:15377"/>
        <dbReference type="ChEBI" id="CHEBI:28938"/>
        <dbReference type="ChEBI" id="CHEBI:29985"/>
        <dbReference type="ChEBI" id="CHEBI:58359"/>
        <dbReference type="EC" id="3.5.1.2"/>
    </reaction>
</comment>
<keyword evidence="2" id="KW-0378">Hydrolase</keyword>
<evidence type="ECO:0000313" key="4">
    <source>
        <dbReference type="EMBL" id="PTL73833.1"/>
    </source>
</evidence>
<dbReference type="RefSeq" id="WP_107575168.1">
    <property type="nucleotide sequence ID" value="NZ_PZPL01000001.1"/>
</dbReference>
<dbReference type="AlphaFoldDB" id="A0A2T4UWF0"/>
<keyword evidence="2" id="KW-0573">Peptidoglycan synthesis</keyword>
<dbReference type="GO" id="GO:0009252">
    <property type="term" value="P:peptidoglycan biosynthetic process"/>
    <property type="evidence" value="ECO:0007669"/>
    <property type="project" value="UniProtKB-UniRule"/>
</dbReference>
<dbReference type="PROSITE" id="PS51274">
    <property type="entry name" value="GATASE_COBBQ"/>
    <property type="match status" value="1"/>
</dbReference>
<evidence type="ECO:0000256" key="2">
    <source>
        <dbReference type="HAMAP-Rule" id="MF_02213"/>
    </source>
</evidence>
<dbReference type="InterPro" id="IPR029062">
    <property type="entry name" value="Class_I_gatase-like"/>
</dbReference>
<keyword evidence="2" id="KW-0436">Ligase</keyword>
<dbReference type="UniPathway" id="UPA00219"/>
<dbReference type="EC" id="3.5.1.2" evidence="2"/>
<evidence type="ECO:0000313" key="5">
    <source>
        <dbReference type="Proteomes" id="UP000241085"/>
    </source>
</evidence>
<feature type="active site" evidence="2">
    <location>
        <position position="186"/>
    </location>
</feature>
<dbReference type="Pfam" id="PF07685">
    <property type="entry name" value="GATase_3"/>
    <property type="match status" value="1"/>
</dbReference>
<dbReference type="EC" id="6.3.5.13" evidence="2"/>
<gene>
    <name evidence="2" type="primary">gatD</name>
    <name evidence="4" type="ORF">C1I63_13955</name>
</gene>
<comment type="pathway">
    <text evidence="2">Cell wall biogenesis; peptidoglycan biosynthesis.</text>
</comment>
<dbReference type="GO" id="GO:0008360">
    <property type="term" value="P:regulation of cell shape"/>
    <property type="evidence" value="ECO:0007669"/>
    <property type="project" value="UniProtKB-KW"/>
</dbReference>
<accession>A0A2T4UWF0</accession>
<comment type="caution">
    <text evidence="4">The sequence shown here is derived from an EMBL/GenBank/DDBJ whole genome shotgun (WGS) entry which is preliminary data.</text>
</comment>
<proteinExistence type="inferred from homology"/>
<keyword evidence="2" id="KW-0961">Cell wall biogenesis/degradation</keyword>
<sequence length="241" mass="25427">MTVLRIGVLAPDVLDSNGDAANARVLVARARWAGLEAELVGLHHRDDFRERPDVLVAGTGADQDLPGVLDVLRDVDATVRGWADSGTEFVAIGAGWELLAESFSTLEGVVSGIGVFPGRSVPAAERVTDDLVLDSASGVLVGFENHVRRFEGIDPGSVLGRVLHGVGDGNGVEGYLAGSLLGSHLHGPLLAKNPVLADTILQRVAERHGLDYEADDPRLRQADDTARAAREVIAKRLGVGR</sequence>
<dbReference type="InterPro" id="IPR043702">
    <property type="entry name" value="Lipid_II_synth_GatD"/>
</dbReference>
<dbReference type="HAMAP" id="MF_02213">
    <property type="entry name" value="Lipid_II_synth_GatD"/>
    <property type="match status" value="1"/>
</dbReference>
<keyword evidence="5" id="KW-1185">Reference proteome</keyword>
<dbReference type="InterPro" id="IPR011698">
    <property type="entry name" value="GATase_3"/>
</dbReference>
<dbReference type="EMBL" id="PZPL01000001">
    <property type="protein sequence ID" value="PTL73833.1"/>
    <property type="molecule type" value="Genomic_DNA"/>
</dbReference>
<comment type="similarity">
    <text evidence="2">Belongs to the CobB/CobQ family. GatD subfamily.</text>
</comment>
<keyword evidence="2" id="KW-0133">Cell shape</keyword>